<feature type="compositionally biased region" description="Low complexity" evidence="17">
    <location>
        <begin position="3690"/>
        <end position="3706"/>
    </location>
</feature>
<evidence type="ECO:0000256" key="3">
    <source>
        <dbReference type="ARBA" id="ARBA00022553"/>
    </source>
</evidence>
<feature type="compositionally biased region" description="Basic and acidic residues" evidence="17">
    <location>
        <begin position="1559"/>
        <end position="1569"/>
    </location>
</feature>
<feature type="compositionally biased region" description="Polar residues" evidence="17">
    <location>
        <begin position="1937"/>
        <end position="1951"/>
    </location>
</feature>
<dbReference type="PROSITE" id="PS50016">
    <property type="entry name" value="ZF_PHD_2"/>
    <property type="match status" value="6"/>
</dbReference>
<feature type="compositionally biased region" description="Polar residues" evidence="17">
    <location>
        <begin position="2587"/>
        <end position="2604"/>
    </location>
</feature>
<feature type="region of interest" description="Disordered" evidence="17">
    <location>
        <begin position="1380"/>
        <end position="1424"/>
    </location>
</feature>
<feature type="domain" description="PHD-type" evidence="22">
    <location>
        <begin position="4345"/>
        <end position="4459"/>
    </location>
</feature>
<feature type="compositionally biased region" description="Polar residues" evidence="17">
    <location>
        <begin position="3306"/>
        <end position="3318"/>
    </location>
</feature>
<feature type="compositionally biased region" description="Polar residues" evidence="17">
    <location>
        <begin position="2632"/>
        <end position="2644"/>
    </location>
</feature>
<dbReference type="InterPro" id="IPR034732">
    <property type="entry name" value="EPHD"/>
</dbReference>
<feature type="compositionally biased region" description="Polar residues" evidence="17">
    <location>
        <begin position="1494"/>
        <end position="1506"/>
    </location>
</feature>
<feature type="region of interest" description="Disordered" evidence="17">
    <location>
        <begin position="2271"/>
        <end position="2321"/>
    </location>
</feature>
<feature type="compositionally biased region" description="Low complexity" evidence="17">
    <location>
        <begin position="1774"/>
        <end position="1788"/>
    </location>
</feature>
<feature type="region of interest" description="Disordered" evidence="17">
    <location>
        <begin position="3468"/>
        <end position="3564"/>
    </location>
</feature>
<dbReference type="Gene3D" id="1.10.30.10">
    <property type="entry name" value="High mobility group box domain"/>
    <property type="match status" value="1"/>
</dbReference>
<dbReference type="InterPro" id="IPR013083">
    <property type="entry name" value="Znf_RING/FYVE/PHD"/>
</dbReference>
<dbReference type="InterPro" id="IPR001214">
    <property type="entry name" value="SET_dom"/>
</dbReference>
<feature type="compositionally biased region" description="Polar residues" evidence="17">
    <location>
        <begin position="2779"/>
        <end position="2796"/>
    </location>
</feature>
<keyword evidence="4" id="KW-0489">Methyltransferase</keyword>
<evidence type="ECO:0000256" key="9">
    <source>
        <dbReference type="ARBA" id="ARBA00022771"/>
    </source>
</evidence>
<comment type="subcellular location">
    <subcellularLocation>
        <location evidence="1">Nucleus</location>
    </subcellularLocation>
</comment>
<feature type="compositionally biased region" description="Pro residues" evidence="17">
    <location>
        <begin position="3169"/>
        <end position="3190"/>
    </location>
</feature>
<dbReference type="GO" id="GO:0032259">
    <property type="term" value="P:methylation"/>
    <property type="evidence" value="ECO:0007669"/>
    <property type="project" value="UniProtKB-KW"/>
</dbReference>
<dbReference type="Pfam" id="PF00628">
    <property type="entry name" value="PHD"/>
    <property type="match status" value="5"/>
</dbReference>
<feature type="compositionally biased region" description="Low complexity" evidence="17">
    <location>
        <begin position="2307"/>
        <end position="2319"/>
    </location>
</feature>
<feature type="compositionally biased region" description="Basic and acidic residues" evidence="17">
    <location>
        <begin position="1814"/>
        <end position="1824"/>
    </location>
</feature>
<evidence type="ECO:0000256" key="4">
    <source>
        <dbReference type="ARBA" id="ARBA00022603"/>
    </source>
</evidence>
<feature type="compositionally biased region" description="Basic residues" evidence="17">
    <location>
        <begin position="675"/>
        <end position="686"/>
    </location>
</feature>
<feature type="region of interest" description="Disordered" evidence="17">
    <location>
        <begin position="2177"/>
        <end position="2220"/>
    </location>
</feature>
<feature type="region of interest" description="Disordered" evidence="17">
    <location>
        <begin position="2573"/>
        <end position="2796"/>
    </location>
</feature>
<dbReference type="CDD" id="cd06503">
    <property type="entry name" value="ATP-synt_Fo_b"/>
    <property type="match status" value="1"/>
</dbReference>
<evidence type="ECO:0000256" key="14">
    <source>
        <dbReference type="ARBA" id="ARBA00023242"/>
    </source>
</evidence>
<dbReference type="Pfam" id="PF13771">
    <property type="entry name" value="zf-HC5HC2H"/>
    <property type="match status" value="1"/>
</dbReference>
<dbReference type="InterPro" id="IPR047004">
    <property type="entry name" value="KMT2C_PHD2"/>
</dbReference>
<feature type="compositionally biased region" description="Basic and acidic residues" evidence="17">
    <location>
        <begin position="3350"/>
        <end position="3366"/>
    </location>
</feature>
<evidence type="ECO:0000256" key="5">
    <source>
        <dbReference type="ARBA" id="ARBA00022679"/>
    </source>
</evidence>
<feature type="compositionally biased region" description="Basic and acidic residues" evidence="17">
    <location>
        <begin position="1672"/>
        <end position="1682"/>
    </location>
</feature>
<dbReference type="InterPro" id="IPR001965">
    <property type="entry name" value="Znf_PHD"/>
</dbReference>
<feature type="compositionally biased region" description="Polar residues" evidence="17">
    <location>
        <begin position="3546"/>
        <end position="3564"/>
    </location>
</feature>
<dbReference type="SMART" id="SM00184">
    <property type="entry name" value="RING"/>
    <property type="match status" value="5"/>
</dbReference>
<evidence type="ECO:0000313" key="24">
    <source>
        <dbReference type="RefSeq" id="XP_031573331.1"/>
    </source>
</evidence>
<evidence type="ECO:0000259" key="22">
    <source>
        <dbReference type="PROSITE" id="PS51805"/>
    </source>
</evidence>
<dbReference type="SMART" id="SM00508">
    <property type="entry name" value="PostSET"/>
    <property type="match status" value="1"/>
</dbReference>
<dbReference type="PROSITE" id="PS51543">
    <property type="entry name" value="FYRC"/>
    <property type="match status" value="1"/>
</dbReference>
<dbReference type="SUPFAM" id="SSF82199">
    <property type="entry name" value="SET domain"/>
    <property type="match status" value="1"/>
</dbReference>
<feature type="compositionally biased region" description="Basic and acidic residues" evidence="17">
    <location>
        <begin position="2194"/>
        <end position="2203"/>
    </location>
</feature>
<feature type="domain" description="PHD-type" evidence="18">
    <location>
        <begin position="760"/>
        <end position="813"/>
    </location>
</feature>
<feature type="compositionally biased region" description="Basic and acidic residues" evidence="17">
    <location>
        <begin position="3526"/>
        <end position="3545"/>
    </location>
</feature>
<dbReference type="GO" id="GO:0045944">
    <property type="term" value="P:positive regulation of transcription by RNA polymerase II"/>
    <property type="evidence" value="ECO:0007669"/>
    <property type="project" value="TreeGrafter"/>
</dbReference>
<keyword evidence="6" id="KW-0949">S-adenosyl-L-methionine</keyword>
<dbReference type="Proteomes" id="UP000515163">
    <property type="component" value="Unplaced"/>
</dbReference>
<dbReference type="GO" id="GO:0042800">
    <property type="term" value="F:histone H3K4 methyltransferase activity"/>
    <property type="evidence" value="ECO:0007669"/>
    <property type="project" value="TreeGrafter"/>
</dbReference>
<dbReference type="Pfam" id="PF05965">
    <property type="entry name" value="FYRC"/>
    <property type="match status" value="1"/>
</dbReference>
<dbReference type="FunFam" id="3.30.40.10:FF:000852">
    <property type="entry name" value="Histone-lysine N-methyltransferase 2C"/>
    <property type="match status" value="1"/>
</dbReference>
<evidence type="ECO:0000259" key="18">
    <source>
        <dbReference type="PROSITE" id="PS50016"/>
    </source>
</evidence>
<evidence type="ECO:0000256" key="16">
    <source>
        <dbReference type="SAM" id="Coils"/>
    </source>
</evidence>
<dbReference type="SUPFAM" id="SSF57903">
    <property type="entry name" value="FYVE/PHD zinc finger"/>
    <property type="match status" value="6"/>
</dbReference>
<feature type="domain" description="PHD-type" evidence="18">
    <location>
        <begin position="340"/>
        <end position="392"/>
    </location>
</feature>
<dbReference type="SMART" id="SM00249">
    <property type="entry name" value="PHD"/>
    <property type="match status" value="8"/>
</dbReference>
<feature type="compositionally biased region" description="Basic residues" evidence="17">
    <location>
        <begin position="1"/>
        <end position="10"/>
    </location>
</feature>
<evidence type="ECO:0000256" key="13">
    <source>
        <dbReference type="ARBA" id="ARBA00023163"/>
    </source>
</evidence>
<feature type="compositionally biased region" description="Low complexity" evidence="17">
    <location>
        <begin position="3101"/>
        <end position="3114"/>
    </location>
</feature>
<keyword evidence="23" id="KW-1185">Reference proteome</keyword>
<feature type="region of interest" description="Disordered" evidence="17">
    <location>
        <begin position="1755"/>
        <end position="2121"/>
    </location>
</feature>
<feature type="compositionally biased region" description="Polar residues" evidence="17">
    <location>
        <begin position="4242"/>
        <end position="4257"/>
    </location>
</feature>
<feature type="compositionally biased region" description="Polar residues" evidence="17">
    <location>
        <begin position="1708"/>
        <end position="1730"/>
    </location>
</feature>
<feature type="region of interest" description="Disordered" evidence="17">
    <location>
        <begin position="634"/>
        <end position="738"/>
    </location>
</feature>
<dbReference type="FunFam" id="3.30.40.10:FF:000080">
    <property type="entry name" value="Histone-lysine N-methyltransferase 2C"/>
    <property type="match status" value="1"/>
</dbReference>
<dbReference type="PROSITE" id="PS50868">
    <property type="entry name" value="POST_SET"/>
    <property type="match status" value="1"/>
</dbReference>
<keyword evidence="8" id="KW-0677">Repeat</keyword>
<feature type="compositionally biased region" description="Polar residues" evidence="17">
    <location>
        <begin position="4697"/>
        <end position="4707"/>
    </location>
</feature>
<proteinExistence type="predicted"/>
<dbReference type="InterPro" id="IPR036910">
    <property type="entry name" value="HMG_box_dom_sf"/>
</dbReference>
<feature type="compositionally biased region" description="Basic residues" evidence="17">
    <location>
        <begin position="47"/>
        <end position="61"/>
    </location>
</feature>
<feature type="compositionally biased region" description="Polar residues" evidence="17">
    <location>
        <begin position="1310"/>
        <end position="1328"/>
    </location>
</feature>
<keyword evidence="7" id="KW-0479">Metal-binding</keyword>
<feature type="domain" description="Post-SET" evidence="21">
    <location>
        <begin position="4853"/>
        <end position="4869"/>
    </location>
</feature>
<feature type="region of interest" description="Disordered" evidence="17">
    <location>
        <begin position="3743"/>
        <end position="3780"/>
    </location>
</feature>
<feature type="region of interest" description="Disordered" evidence="17">
    <location>
        <begin position="2906"/>
        <end position="3222"/>
    </location>
</feature>
<evidence type="ECO:0000256" key="1">
    <source>
        <dbReference type="ARBA" id="ARBA00004123"/>
    </source>
</evidence>
<feature type="region of interest" description="Disordered" evidence="17">
    <location>
        <begin position="156"/>
        <end position="205"/>
    </location>
</feature>
<dbReference type="SMART" id="SM00542">
    <property type="entry name" value="FYRC"/>
    <property type="match status" value="1"/>
</dbReference>
<keyword evidence="3" id="KW-0597">Phosphoprotein</keyword>
<dbReference type="CDD" id="cd15512">
    <property type="entry name" value="PHD4_KMT2C_like"/>
    <property type="match status" value="1"/>
</dbReference>
<feature type="region of interest" description="Disordered" evidence="17">
    <location>
        <begin position="1242"/>
        <end position="1354"/>
    </location>
</feature>
<dbReference type="OrthoDB" id="5987005at2759"/>
<name>A0A6P8J0G8_ACTTE</name>
<feature type="compositionally biased region" description="Basic residues" evidence="17">
    <location>
        <begin position="1885"/>
        <end position="1894"/>
    </location>
</feature>
<dbReference type="CDD" id="cd15666">
    <property type="entry name" value="ePHD2_KMT2C_like"/>
    <property type="match status" value="1"/>
</dbReference>
<dbReference type="SMART" id="SM00541">
    <property type="entry name" value="FYRN"/>
    <property type="match status" value="1"/>
</dbReference>
<dbReference type="CDD" id="cd19171">
    <property type="entry name" value="SET_KMT2C_2D"/>
    <property type="match status" value="1"/>
</dbReference>
<keyword evidence="12" id="KW-0805">Transcription regulation</keyword>
<feature type="compositionally biased region" description="Polar residues" evidence="17">
    <location>
        <begin position="3496"/>
        <end position="3505"/>
    </location>
</feature>
<feature type="compositionally biased region" description="Low complexity" evidence="17">
    <location>
        <begin position="1829"/>
        <end position="1865"/>
    </location>
</feature>
<keyword evidence="10" id="KW-0862">Zinc</keyword>
<feature type="compositionally biased region" description="Basic residues" evidence="17">
    <location>
        <begin position="693"/>
        <end position="711"/>
    </location>
</feature>
<evidence type="ECO:0000256" key="6">
    <source>
        <dbReference type="ARBA" id="ARBA00022691"/>
    </source>
</evidence>
<evidence type="ECO:0000256" key="17">
    <source>
        <dbReference type="SAM" id="MobiDB-lite"/>
    </source>
</evidence>
<protein>
    <submittedName>
        <fullName evidence="24">Uncharacterized protein LOC116307296 isoform X1</fullName>
    </submittedName>
</protein>
<dbReference type="GO" id="GO:0008270">
    <property type="term" value="F:zinc ion binding"/>
    <property type="evidence" value="ECO:0007669"/>
    <property type="project" value="UniProtKB-KW"/>
</dbReference>
<evidence type="ECO:0000256" key="11">
    <source>
        <dbReference type="ARBA" id="ARBA00022853"/>
    </source>
</evidence>
<dbReference type="Pfam" id="PF05964">
    <property type="entry name" value="FYRN"/>
    <property type="match status" value="1"/>
</dbReference>
<evidence type="ECO:0000256" key="15">
    <source>
        <dbReference type="PROSITE-ProRule" id="PRU00175"/>
    </source>
</evidence>
<feature type="domain" description="PHD-type" evidence="18">
    <location>
        <begin position="472"/>
        <end position="530"/>
    </location>
</feature>
<feature type="compositionally biased region" description="Basic and acidic residues" evidence="17">
    <location>
        <begin position="2649"/>
        <end position="2663"/>
    </location>
</feature>
<feature type="compositionally biased region" description="Basic and acidic residues" evidence="17">
    <location>
        <begin position="3716"/>
        <end position="3726"/>
    </location>
</feature>
<dbReference type="RefSeq" id="XP_031573331.1">
    <property type="nucleotide sequence ID" value="XM_031717471.1"/>
</dbReference>
<dbReference type="KEGG" id="aten:116307296"/>
<dbReference type="InterPro" id="IPR019787">
    <property type="entry name" value="Znf_PHD-finger"/>
</dbReference>
<keyword evidence="11" id="KW-0156">Chromatin regulator</keyword>
<dbReference type="FunFam" id="3.30.40.10:FF:000002">
    <property type="entry name" value="Histone-lysine N-methyltransferase"/>
    <property type="match status" value="1"/>
</dbReference>
<evidence type="ECO:0000259" key="20">
    <source>
        <dbReference type="PROSITE" id="PS50280"/>
    </source>
</evidence>
<feature type="compositionally biased region" description="Low complexity" evidence="17">
    <location>
        <begin position="2919"/>
        <end position="2936"/>
    </location>
</feature>
<feature type="compositionally biased region" description="Polar residues" evidence="17">
    <location>
        <begin position="3129"/>
        <end position="3145"/>
    </location>
</feature>
<dbReference type="PROSITE" id="PS51805">
    <property type="entry name" value="EPHD"/>
    <property type="match status" value="2"/>
</dbReference>
<feature type="domain" description="PHD-type" evidence="18">
    <location>
        <begin position="810"/>
        <end position="860"/>
    </location>
</feature>
<keyword evidence="14" id="KW-0539">Nucleus</keyword>
<feature type="compositionally biased region" description="Basic and acidic residues" evidence="17">
    <location>
        <begin position="3484"/>
        <end position="3495"/>
    </location>
</feature>
<feature type="region of interest" description="Disordered" evidence="17">
    <location>
        <begin position="1559"/>
        <end position="1591"/>
    </location>
</feature>
<dbReference type="InterPro" id="IPR011011">
    <property type="entry name" value="Znf_FYVE_PHD"/>
</dbReference>
<dbReference type="PROSITE" id="PS50089">
    <property type="entry name" value="ZF_RING_2"/>
    <property type="match status" value="1"/>
</dbReference>
<dbReference type="SMART" id="SM00317">
    <property type="entry name" value="SET"/>
    <property type="match status" value="1"/>
</dbReference>
<feature type="compositionally biased region" description="Polar residues" evidence="17">
    <location>
        <begin position="2052"/>
        <end position="2062"/>
    </location>
</feature>
<feature type="region of interest" description="Disordered" evidence="17">
    <location>
        <begin position="1463"/>
        <end position="1528"/>
    </location>
</feature>
<dbReference type="GO" id="GO:0003713">
    <property type="term" value="F:transcription coactivator activity"/>
    <property type="evidence" value="ECO:0007669"/>
    <property type="project" value="TreeGrafter"/>
</dbReference>
<evidence type="ECO:0000259" key="19">
    <source>
        <dbReference type="PROSITE" id="PS50089"/>
    </source>
</evidence>
<dbReference type="Pfam" id="PF00856">
    <property type="entry name" value="SET"/>
    <property type="match status" value="1"/>
</dbReference>
<keyword evidence="13" id="KW-0804">Transcription</keyword>
<feature type="region of interest" description="Disordered" evidence="17">
    <location>
        <begin position="3688"/>
        <end position="3726"/>
    </location>
</feature>
<feature type="compositionally biased region" description="Basic residues" evidence="17">
    <location>
        <begin position="192"/>
        <end position="205"/>
    </location>
</feature>
<keyword evidence="5" id="KW-0808">Transferase</keyword>
<feature type="compositionally biased region" description="Low complexity" evidence="17">
    <location>
        <begin position="3053"/>
        <end position="3064"/>
    </location>
</feature>
<feature type="domain" description="PHD-type" evidence="18">
    <location>
        <begin position="389"/>
        <end position="439"/>
    </location>
</feature>
<dbReference type="PROSITE" id="PS51542">
    <property type="entry name" value="FYRN"/>
    <property type="match status" value="1"/>
</dbReference>
<feature type="compositionally biased region" description="Low complexity" evidence="17">
    <location>
        <begin position="1897"/>
        <end position="1910"/>
    </location>
</feature>
<feature type="domain" description="PHD-type" evidence="22">
    <location>
        <begin position="225"/>
        <end position="330"/>
    </location>
</feature>
<feature type="compositionally biased region" description="Low complexity" evidence="17">
    <location>
        <begin position="3031"/>
        <end position="3043"/>
    </location>
</feature>
<evidence type="ECO:0000256" key="10">
    <source>
        <dbReference type="ARBA" id="ARBA00022833"/>
    </source>
</evidence>
<feature type="compositionally biased region" description="Polar residues" evidence="17">
    <location>
        <begin position="1393"/>
        <end position="1417"/>
    </location>
</feature>
<feature type="region of interest" description="Disordered" evidence="17">
    <location>
        <begin position="2512"/>
        <end position="2533"/>
    </location>
</feature>
<feature type="region of interest" description="Disordered" evidence="17">
    <location>
        <begin position="4657"/>
        <end position="4707"/>
    </location>
</feature>
<dbReference type="PANTHER" id="PTHR45888:SF6">
    <property type="entry name" value="HL01030P-RELATED"/>
    <property type="match status" value="1"/>
</dbReference>
<feature type="compositionally biased region" description="Polar residues" evidence="17">
    <location>
        <begin position="1683"/>
        <end position="1692"/>
    </location>
</feature>
<dbReference type="Gene3D" id="3.30.160.360">
    <property type="match status" value="1"/>
</dbReference>
<dbReference type="InterPro" id="IPR003889">
    <property type="entry name" value="FYrich_C"/>
</dbReference>
<reference evidence="24" key="1">
    <citation type="submission" date="2025-08" db="UniProtKB">
        <authorList>
            <consortium name="RefSeq"/>
        </authorList>
    </citation>
    <scope>IDENTIFICATION</scope>
    <source>
        <tissue evidence="24">Tentacle</tissue>
    </source>
</reference>
<feature type="region of interest" description="Disordered" evidence="17">
    <location>
        <begin position="3306"/>
        <end position="3389"/>
    </location>
</feature>
<feature type="coiled-coil region" evidence="16">
    <location>
        <begin position="2824"/>
        <end position="2858"/>
    </location>
</feature>
<dbReference type="Pfam" id="PF13832">
    <property type="entry name" value="zf-HC5HC2H_2"/>
    <property type="match status" value="1"/>
</dbReference>
<organism evidence="23 24">
    <name type="scientific">Actinia tenebrosa</name>
    <name type="common">Australian red waratah sea anemone</name>
    <dbReference type="NCBI Taxonomy" id="6105"/>
    <lineage>
        <taxon>Eukaryota</taxon>
        <taxon>Metazoa</taxon>
        <taxon>Cnidaria</taxon>
        <taxon>Anthozoa</taxon>
        <taxon>Hexacorallia</taxon>
        <taxon>Actiniaria</taxon>
        <taxon>Actiniidae</taxon>
        <taxon>Actinia</taxon>
    </lineage>
</organism>
<feature type="compositionally biased region" description="Low complexity" evidence="17">
    <location>
        <begin position="3146"/>
        <end position="3158"/>
    </location>
</feature>
<dbReference type="CDD" id="cd15665">
    <property type="entry name" value="ePHD1_KMT2C_like"/>
    <property type="match status" value="1"/>
</dbReference>
<feature type="compositionally biased region" description="Polar residues" evidence="17">
    <location>
        <begin position="2206"/>
        <end position="2220"/>
    </location>
</feature>
<dbReference type="InterPro" id="IPR001841">
    <property type="entry name" value="Znf_RING"/>
</dbReference>
<feature type="compositionally biased region" description="Pro residues" evidence="17">
    <location>
        <begin position="2276"/>
        <end position="2290"/>
    </location>
</feature>
<feature type="compositionally biased region" description="Polar residues" evidence="17">
    <location>
        <begin position="2014"/>
        <end position="2038"/>
    </location>
</feature>
<feature type="region of interest" description="Disordered" evidence="17">
    <location>
        <begin position="1"/>
        <end position="86"/>
    </location>
</feature>
<feature type="region of interest" description="Disordered" evidence="17">
    <location>
        <begin position="1644"/>
        <end position="1743"/>
    </location>
</feature>
<gene>
    <name evidence="24" type="primary">LOC116307296</name>
</gene>
<keyword evidence="9 15" id="KW-0863">Zinc-finger</keyword>
<dbReference type="PROSITE" id="PS50280">
    <property type="entry name" value="SET"/>
    <property type="match status" value="1"/>
</dbReference>
<feature type="compositionally biased region" description="Polar residues" evidence="17">
    <location>
        <begin position="1755"/>
        <end position="1764"/>
    </location>
</feature>
<dbReference type="PANTHER" id="PTHR45888">
    <property type="entry name" value="HL01030P-RELATED"/>
    <property type="match status" value="1"/>
</dbReference>
<feature type="compositionally biased region" description="Low complexity" evidence="17">
    <location>
        <begin position="4678"/>
        <end position="4696"/>
    </location>
</feature>
<feature type="compositionally biased region" description="Basic and acidic residues" evidence="17">
    <location>
        <begin position="3743"/>
        <end position="3777"/>
    </location>
</feature>
<evidence type="ECO:0000256" key="8">
    <source>
        <dbReference type="ARBA" id="ARBA00022737"/>
    </source>
</evidence>
<dbReference type="CDD" id="cd15513">
    <property type="entry name" value="PHD5_KMT2C_like"/>
    <property type="match status" value="1"/>
</dbReference>
<evidence type="ECO:0000256" key="2">
    <source>
        <dbReference type="ARBA" id="ARBA00022481"/>
    </source>
</evidence>
<dbReference type="CDD" id="cd15509">
    <property type="entry name" value="PHD1_KMT2C_like"/>
    <property type="match status" value="1"/>
</dbReference>
<dbReference type="InterPro" id="IPR046341">
    <property type="entry name" value="SET_dom_sf"/>
</dbReference>
<dbReference type="InterPro" id="IPR003888">
    <property type="entry name" value="FYrich_N"/>
</dbReference>
<sequence>MSGRPKRGPGRPRLVDTGMSPTRCMPPASPLTPDSEEGFIVNESKSSRSRGRPKGPIKKTRVNAQSKLKSPIRAAHSGPSTERVDDELDIKKEAAYANAVDAMGQPLLQDPNIPSSDEYVPSDKVCSFCCCGPERRMYQGKLHLCAPTPGFNPFKKSGHTRRQNSTPEPLAAEPADTGKEAIDDVPQPQPMVHRRGPGRPPGRGRKKGAVVIGLSFRNNGHSLSPDKCMFGSVREKDVSELFENDGSVYAHHCCASWSEGVCQTDSYDLVNVDKAVFAAMSERCAHCNRYGASVVCQVPRCGKTYHYPCAASAGAFQEIQSMTMLCPDHLDDAGRLGGIEAQCYLCGEAKDFSEMLFCTSCGRHYHGRCLDPAVDITSLVRMSWQCPDCKVCQGCRQPGDDTKMLVCDLCDKGFHTYCLDPPMTTIPKTGWKCVGCRRCEDCGSNTPGGGPTSRWHRHYTVCDSCYQQRNKGLFCQICGRAYRQLSDVAMVQCEACEKWLHAECDNVSEDVYDKINSKRMNYYCPQCKGNGENHAQLNHKDSLSFEDQCMNDDPVMTTSGEEDKRTLTSAAIGRIIPSPMDEDLNLIGLNSNLDELSLRPFGDSLMDPETLPLGTVSKLPLDEEMESVMKPDLDMFESSSGLPDSPPPSDHANEAKAAPIQPFRSLVAITPPKTGGKRKLGPKLKAKTNSTPAKKKAKHGKPGRPPTKLKKQASVLSSPGKENVSGAANAAENTAKEEETEGLHTTLVLFSADDKFTTEQDMCLCCGSFGKGREGQLIACSQCGQSYHPYCVGVKVNKIILDNGWRCLDCTLCEGCGKGSDEARLLLCDGCDISYHTYCLDPPLEKVPQGGWKCKWCVTCYDCDTLSPGKECEWQSNYTQCGPCASKITCPVCNIKYNENDLMIQCLNCDRWLHGSCDKLLTEDEVDKAAEYGYHCLFCRPKTKRALVCLSGTSTSSTTSSSPSTARSLSSFFFTTSGTKPLGPPSPRATALHHYRPQFSLENHPPQPQAKPIHPCQRLTNNGIVEMKLSNHFGRASLAIANQSITENENFLLTDSGLKQMNRLKISAYGRRKVKSKAKMKSKKLGMGNASDVVNKMEVMSPEHEGSKSSEFDENTMVCKGDLDHKPGRAKTTARSGIGGFLVKGRGAGARKFAGRGSKLAGRKKDRQILSMSRGQAVRQQSSFGGSINANVNLPNFFAQQQTSLEAIMDSSSNEAWPEDSDRLPLQEAYPDWMQEAFFGKSLLQPTSRKKKPKQEPETPTTPSEEDEKGLTEHSKSQGNIQRTGYPGTQGYSFSGVHGDNQLHSRGAPHQNQQEVYNRPDQASTSHSVIGLEGGENWQGSNVEGLPADPLSLSEEFPNPDVLYRSLDMLNEDIPSSVQVGQTVSRGMEQDQSHLSGGSSQPNPGPTTSSVSSSQLQPPARGQQGELDLLSAAIDILPHVDGQEVEDIFADIEMEMKSRDAVYSGIGGPGQSSIPPQVPRSNTEPRVPPPAYQTGHQDLHSFQQGPHPQPLEPGLTHFPHFGQDRENFHGRHDIRNQHALPGQYGYEGEHDFSKKSDVDLASDLPRDPRPPSPRTDPMKQQQKWQEDEKLGETATISPVLYANLEHANLQKEYPDWPNRYRAIARLWRKLTVEQRDPFRLKARDNRVKLKDQGKRAMLEQSKEKKGKPIPIESRRCPSKPDSKTAQPALLNSPQPPRPEAPQVKMENQVASSLNQESNVTGQIQQSIPSHPNTPPYLSPSVAPMAPSQQLYQEMITSTQQSCVTSAPPLTMSGSVSPATPTSFTPTSPMAMFAQPNVDALPGGKGSRNMKGKKTKEDKEKEKEKRKQKLLIQQQQERQWKLLQQKRQLEQQRQQQQQQQETNQMRQEVKRSQQAKGLRALEDKKKKTPQKHSRKQSFSDSLSNVSSVSSENLEHGSTCDTPSQHSPAVSIHSDDSHSLTNAPPRDSSQIDSSLMPETIRERRGSLPNLALSSHGLENMRPLSPLSNSNDVTIRRPRSSSQQLPQGPWDEWRNEIPQQQDQSSPMWWDSTLNTQAQTISDPKPPKYSNPLIARQNSRPQSLDNNYMPPHSASEQPLQEGARHEGLNLYVPQDQQRPSLTTGLPQGPNEVLPPRDHSQGDMGEMQFHPQGMMNDQQMRNMDSQQSLAHKQPDISQWHPEMLQNHSQAGAQEQIGVAQGIPNQPSIMPQNQGQPKLQHPELPRPHPYDFQQNWQHSSSGPNSITLQQAPQVEQAPTQQHVPMQQMAMQPMTSMPNSLQNLSIPHQPIHHAAGMSQVPIQPAPPPPPPPLPPLQQPQHSNLPIARQPPTDEQQQQQQLEMLQKQQREQLMRAQQQQYLQMQMQQQQHLMQQQQPAAMQPAFARPRMNPVVNTKDLPEIDSEEEHQERLRFLYRQRQLQKQQQMQLQAQQSLFQQPWQGPGLMPGLMPPDLSNPQPMPQMAQIRPQPSDIMQQQLVMEYQRRMQQRQELGQQSLQFDKVVQDLQQQQGTQQPVHQPLPPPFLEVSHQRLAVRHPAPAVQSGMGPIAPGQGPGQLPMVGMDGQQLYRMQLQQQQILLQQQQLQQSPRVIAQKQAAQTASAVSKENVPEKENKTAASNQDNAPKESSSNPSGPVVSEDAFQNSNKDDEKESEQLGGDSVTITGKNTQISDNSSEASKSEKVVENIDDKQQIPEAEQNLEDSSANTSSEIALTKDANSPLTKDNSSEENAEASEGKENDGKDESKIKESAKTKEEPNRSVPEGESVMKSTGPPDEKSNTTEESTSQQPGKLSEQIENQSKTEAEGVTGTTCPEKQPTLSQPSLPIQSRAQDVTLTQQIQPLSLPQAPIPNQKQALHQQLVALQQRFIQMQQQRQIMMQQYQQLQQQLQQNQDPIVGGQLMALQQQGQFLQQNLLQVWQQIQMLQQQIQNSSNIQQQPQLLPQPPSSGPVQGQQWPQGPTQEQQNIAQLGLTPPHPGMMNNPVAMHPPLPGQVSSSPSPNPGKPARKQRRSRAKSKDTLAQPQPSVPDWMNPQPMPAKPVKAKGKKGKKQQETAVQDPEIQLQQQRLRQQILHQMEQRHRLLQQQQGSAGGALTHPDISGSPRESGPPTPQTTDGTPGHPMGQSQHPFGSVSSQSNVQQPNDSMSFSGSPSMGIMTPEQINYSTSQLMNNTLAFQMNQPQPNQQPINATAKKTELHPAPVPCSPKPQPMPHTPGPPSEPSSPFLAGRRPDEPPNPHAVPPDESFTQRFPNSDRFLQFTQQKVRLKQPVVQYVADANNPFSDDFQIQKNLKAEKAQHKKGLIKKVIKEEPQTAAVSEVHATDVLLPEKLPDFNASTTVSDVQQTQSSFEDTEPAKIKKGPKTVVSSKNGSKIAVPSNCDSKPERSEHNDDLNKHEVISGNSNEIASEDTVTEGKKGVSSQALQRLESMVADMASEDVCDEQAQGINTSELSYDLFNENDDEEVANLCSVASMDSNMEENHHQTLSLCKSSSQANSVASLECHEEVPSFVSPTQDGDKPDGRDRSQETSPIPQSSDHNPKVFCTPDMDANLSSTSLADKKDASDEPHDAIQDENSSHQEPVTHNSEDAPNSTEATVPNETITVTKTNQTLASSQDIDQQCLTSLSSVPEPCTVSSSIPPVSDVPSSSVASGVLGGHLALPMESTPTEGDMAIFRQYNSSAADVSFSMNQPIQVMTSTESTDHGAMLLSGRDPMLGGVSPMLSSTSSSLSSVSLTKSTTKTRPKAKRGKSDIKTQEMLKEEDLIKKSLQEARRQEYERKKREYEEQQRKKRELQKEMRQQKAKEKEERKRQRILSTSNKIKTKVNHVQKGKKNEAELIASTKESLPLCEPKLILTHALMHPYGTSPFNGQCSLKGSLGRAHIDNNLDYYAKFPSPSLDLVLKVNNQKPLMNGDIDSKDFHKLREATDLPHKKPRYNESKNEVVPGVVVPANGQLLADSSCLNSSSSSPETIQYVASSSPESDAINKPQTPNFAALNEANRNDTESPTFSPVTAVQIKHEQMGSSLLMTSSCSVSMQSSTSASLDLGKAKDHQAEIQRREGPSLGLDQGIDDLDSINVTLTLSPSSEMRVSETVASVAELIGCSPPRPSDIVIEPSWKSSGTITTTAPTSSAGIAYPQPRTVQGLSVLSPKEGDTVQKSPYPFSQFNLTSKATLQKGSDGPYCRHCDVLIIGIGVIRGPDSSAELTSESSSDLPEVKVNESSELDGSNYKIYSINVDASEKRDCFCSELCLKQYYSLLEAGRTRTKMETSESELHSSSCATSGPGNVTTDLRQDDRGSLVAEGLPVTSRVKLRRPSWKEEQLDEEHEIKRRREIKWRRWQAEDFKQKTKQLDLTPKEITELLDKYEAVYKPKDLVDDTRKCILCSDTGDGEPEGPSRLLNLDVDVWVHLNCALWSLEVYETLNGALMNVMSAVQRGHDTECCVCNKTGATVVCNQMNVYNKVRCSKTYHFGCALKIGCMFFKDKTMLCQEHKPSTDTDHRLPSYAVFRKVFINRDEIQQIASMLRHNQESGGDKLQTLRIGSVVVKSLGQLLLHQLQTFHTRSAVYPVGFKTIRYYWSMTDVKKRCQYHCAVEELDGKPSFTIRTNEGQCFRGISPKDSWSQILEPIQFLRKHSGLNLWPSYITGEDLFGLTEQYVLRIIESMPGVDYMQGYNMRYGPSPIMELPLAVNPTGSARSEPHIRSSFKTRTRSIRNTSSSTPSTSRAAAVTSQPASSDDNSSPYLKQFVHSKASQYRKLKSEWKQNVFLGRSNIQGLGLFANRELEPNSMVIEYIGSIIRNEVANRKESIYESQNRGIYMFRIDSDSVIDATMAGAPARYINHSCMPNCVAEVVTFEKEQKIIIISNRKVERGEELTYDYKFDYEDDEHKISCLCGAPNCRKWMN</sequence>
<feature type="compositionally biased region" description="Polar residues" evidence="17">
    <location>
        <begin position="1917"/>
        <end position="1926"/>
    </location>
</feature>
<evidence type="ECO:0000313" key="23">
    <source>
        <dbReference type="Proteomes" id="UP000515163"/>
    </source>
</evidence>
<keyword evidence="16" id="KW-0175">Coiled coil</keyword>
<evidence type="ECO:0000256" key="12">
    <source>
        <dbReference type="ARBA" id="ARBA00023015"/>
    </source>
</evidence>
<evidence type="ECO:0000259" key="21">
    <source>
        <dbReference type="PROSITE" id="PS50868"/>
    </source>
</evidence>
<feature type="domain" description="RING-type" evidence="19">
    <location>
        <begin position="343"/>
        <end position="390"/>
    </location>
</feature>
<dbReference type="FunFam" id="2.170.270.10:FF:000003">
    <property type="entry name" value="Histone-lysine N-methyltransferase"/>
    <property type="match status" value="1"/>
</dbReference>
<keyword evidence="2" id="KW-0488">Methylation</keyword>
<dbReference type="Gene3D" id="3.30.40.10">
    <property type="entry name" value="Zinc/RING finger domain, C3HC4 (zinc finger)"/>
    <property type="match status" value="8"/>
</dbReference>
<dbReference type="CDD" id="cd15514">
    <property type="entry name" value="PHD6_KMT2C_like"/>
    <property type="match status" value="1"/>
</dbReference>
<feature type="compositionally biased region" description="Basic residues" evidence="17">
    <location>
        <begin position="2975"/>
        <end position="2984"/>
    </location>
</feature>
<feature type="compositionally biased region" description="Basic and acidic residues" evidence="17">
    <location>
        <begin position="1644"/>
        <end position="1663"/>
    </location>
</feature>
<dbReference type="GO" id="GO:0044666">
    <property type="term" value="C:MLL3/4 complex"/>
    <property type="evidence" value="ECO:0007669"/>
    <property type="project" value="TreeGrafter"/>
</dbReference>
<dbReference type="InterPro" id="IPR003616">
    <property type="entry name" value="Post-SET_dom"/>
</dbReference>
<feature type="domain" description="PHD-type" evidence="18">
    <location>
        <begin position="887"/>
        <end position="942"/>
    </location>
</feature>
<feature type="compositionally biased region" description="Polar residues" evidence="17">
    <location>
        <begin position="2672"/>
        <end position="2695"/>
    </location>
</feature>
<feature type="region of interest" description="Disordered" evidence="17">
    <location>
        <begin position="4236"/>
        <end position="4259"/>
    </location>
</feature>
<dbReference type="FunCoup" id="A0A6P8J0G8">
    <property type="interactions" value="1928"/>
</dbReference>
<evidence type="ECO:0000256" key="7">
    <source>
        <dbReference type="ARBA" id="ARBA00022723"/>
    </source>
</evidence>
<feature type="compositionally biased region" description="Basic and acidic residues" evidence="17">
    <location>
        <begin position="2705"/>
        <end position="2729"/>
    </location>
</feature>
<feature type="domain" description="SET" evidence="20">
    <location>
        <begin position="4729"/>
        <end position="4845"/>
    </location>
</feature>
<feature type="compositionally biased region" description="Polar residues" evidence="17">
    <location>
        <begin position="2177"/>
        <end position="2191"/>
    </location>
</feature>
<feature type="compositionally biased region" description="Polar residues" evidence="17">
    <location>
        <begin position="2090"/>
        <end position="2101"/>
    </location>
</feature>
<dbReference type="CDD" id="cd15594">
    <property type="entry name" value="PHD2_KMT2C"/>
    <property type="match status" value="1"/>
</dbReference>
<feature type="compositionally biased region" description="Polar residues" evidence="17">
    <location>
        <begin position="2752"/>
        <end position="2772"/>
    </location>
</feature>
<dbReference type="InParanoid" id="A0A6P8J0G8"/>
<accession>A0A6P8J0G8</accession>
<dbReference type="Gene3D" id="2.170.270.10">
    <property type="entry name" value="SET domain"/>
    <property type="match status" value="1"/>
</dbReference>
<dbReference type="GeneID" id="116307296"/>